<dbReference type="RefSeq" id="WP_166658183.1">
    <property type="nucleotide sequence ID" value="NZ_FNDV01000010.1"/>
</dbReference>
<protein>
    <submittedName>
        <fullName evidence="2">Uncharacterized protein</fullName>
    </submittedName>
</protein>
<reference evidence="3" key="1">
    <citation type="submission" date="2016-10" db="EMBL/GenBank/DDBJ databases">
        <authorList>
            <person name="Varghese N."/>
            <person name="Submissions S."/>
        </authorList>
    </citation>
    <scope>NUCLEOTIDE SEQUENCE [LARGE SCALE GENOMIC DNA]</scope>
    <source>
        <strain evidence="3">IBRC-M 10655</strain>
    </source>
</reference>
<dbReference type="Proteomes" id="UP000199651">
    <property type="component" value="Unassembled WGS sequence"/>
</dbReference>
<proteinExistence type="predicted"/>
<gene>
    <name evidence="2" type="ORF">SAMN05192558_110178</name>
</gene>
<accession>A0A1H0TTM9</accession>
<organism evidence="2 3">
    <name type="scientific">Actinokineospora alba</name>
    <dbReference type="NCBI Taxonomy" id="504798"/>
    <lineage>
        <taxon>Bacteria</taxon>
        <taxon>Bacillati</taxon>
        <taxon>Actinomycetota</taxon>
        <taxon>Actinomycetes</taxon>
        <taxon>Pseudonocardiales</taxon>
        <taxon>Pseudonocardiaceae</taxon>
        <taxon>Actinokineospora</taxon>
    </lineage>
</organism>
<evidence type="ECO:0000256" key="1">
    <source>
        <dbReference type="SAM" id="MobiDB-lite"/>
    </source>
</evidence>
<evidence type="ECO:0000313" key="2">
    <source>
        <dbReference type="EMBL" id="SDP57135.1"/>
    </source>
</evidence>
<dbReference type="AlphaFoldDB" id="A0A1H0TTM9"/>
<evidence type="ECO:0000313" key="3">
    <source>
        <dbReference type="Proteomes" id="UP000199651"/>
    </source>
</evidence>
<sequence length="48" mass="5243">MTNDLFSHPINEPTEDNADKAALRPAAYEHLFREPASPTATPSDDSSN</sequence>
<dbReference type="EMBL" id="FNJB01000010">
    <property type="protein sequence ID" value="SDP57135.1"/>
    <property type="molecule type" value="Genomic_DNA"/>
</dbReference>
<feature type="region of interest" description="Disordered" evidence="1">
    <location>
        <begin position="1"/>
        <end position="21"/>
    </location>
</feature>
<keyword evidence="3" id="KW-1185">Reference proteome</keyword>
<dbReference type="STRING" id="504798.SAMN05421871_110178"/>
<name>A0A1H0TTM9_9PSEU</name>